<dbReference type="GO" id="GO:0046872">
    <property type="term" value="F:metal ion binding"/>
    <property type="evidence" value="ECO:0007669"/>
    <property type="project" value="UniProtKB-KW"/>
</dbReference>
<sequence>MKFGEFTLHIVSDGTFYLDGGAMFGVVPKVLWNKSNPADELNRIKLGLNCLLVQTSEKKILVDTGVGEKLKERFKEMYRVEREHGLVESLDAAGTKPEDIDFVINTHLHFDHCGGNTVKKNSTYTPTFSNAQYVIQEKEWLAATNPNERTKASYLREDFEPLEKAGQLMLVTGEHSVTEGVTVIPTPGHTQGHQSVLIESNGKKALYCGDLIPTTSHVRLPYIMGYDLYPVDILETKRKILDQAAHEHWLLIFEHDHETPFAYVLEKEGKQTLDKITGEESA</sequence>
<name>A0A0S8G3C8_UNCW3</name>
<keyword evidence="3" id="KW-0378">Hydrolase</keyword>
<protein>
    <recommendedName>
        <fullName evidence="5">Metallo-beta-lactamase domain-containing protein</fullName>
    </recommendedName>
</protein>
<evidence type="ECO:0000256" key="2">
    <source>
        <dbReference type="ARBA" id="ARBA00022723"/>
    </source>
</evidence>
<gene>
    <name evidence="6" type="ORF">AMJ87_14000</name>
</gene>
<dbReference type="InterPro" id="IPR051013">
    <property type="entry name" value="MBL_superfamily_lactonases"/>
</dbReference>
<dbReference type="Gene3D" id="3.60.15.10">
    <property type="entry name" value="Ribonuclease Z/Hydroxyacylglutathione hydrolase-like"/>
    <property type="match status" value="1"/>
</dbReference>
<comment type="caution">
    <text evidence="6">The sequence shown here is derived from an EMBL/GenBank/DDBJ whole genome shotgun (WGS) entry which is preliminary data.</text>
</comment>
<dbReference type="Proteomes" id="UP000051096">
    <property type="component" value="Unassembled WGS sequence"/>
</dbReference>
<keyword evidence="2" id="KW-0479">Metal-binding</keyword>
<dbReference type="InterPro" id="IPR036866">
    <property type="entry name" value="RibonucZ/Hydroxyglut_hydro"/>
</dbReference>
<evidence type="ECO:0000256" key="4">
    <source>
        <dbReference type="ARBA" id="ARBA00022833"/>
    </source>
</evidence>
<dbReference type="GO" id="GO:0016787">
    <property type="term" value="F:hydrolase activity"/>
    <property type="evidence" value="ECO:0007669"/>
    <property type="project" value="UniProtKB-KW"/>
</dbReference>
<dbReference type="SUPFAM" id="SSF56281">
    <property type="entry name" value="Metallo-hydrolase/oxidoreductase"/>
    <property type="match status" value="1"/>
</dbReference>
<dbReference type="PANTHER" id="PTHR42978">
    <property type="entry name" value="QUORUM-QUENCHING LACTONASE YTNP-RELATED-RELATED"/>
    <property type="match status" value="1"/>
</dbReference>
<dbReference type="CDD" id="cd16281">
    <property type="entry name" value="metallo-hydrolase-like_MBL-fold"/>
    <property type="match status" value="1"/>
</dbReference>
<proteinExistence type="inferred from homology"/>
<evidence type="ECO:0000256" key="1">
    <source>
        <dbReference type="ARBA" id="ARBA00007749"/>
    </source>
</evidence>
<evidence type="ECO:0000313" key="6">
    <source>
        <dbReference type="EMBL" id="KPK67058.1"/>
    </source>
</evidence>
<dbReference type="EMBL" id="LJUO01000243">
    <property type="protein sequence ID" value="KPK67058.1"/>
    <property type="molecule type" value="Genomic_DNA"/>
</dbReference>
<evidence type="ECO:0000256" key="3">
    <source>
        <dbReference type="ARBA" id="ARBA00022801"/>
    </source>
</evidence>
<reference evidence="6 7" key="1">
    <citation type="journal article" date="2015" name="Microbiome">
        <title>Genomic resolution of linkages in carbon, nitrogen, and sulfur cycling among widespread estuary sediment bacteria.</title>
        <authorList>
            <person name="Baker B.J."/>
            <person name="Lazar C.S."/>
            <person name="Teske A.P."/>
            <person name="Dick G.J."/>
        </authorList>
    </citation>
    <scope>NUCLEOTIDE SEQUENCE [LARGE SCALE GENOMIC DNA]</scope>
    <source>
        <strain evidence="6">SM23_60</strain>
    </source>
</reference>
<dbReference type="InterPro" id="IPR001279">
    <property type="entry name" value="Metallo-B-lactamas"/>
</dbReference>
<feature type="domain" description="Metallo-beta-lactamase" evidence="5">
    <location>
        <begin position="47"/>
        <end position="255"/>
    </location>
</feature>
<dbReference type="Pfam" id="PF00753">
    <property type="entry name" value="Lactamase_B"/>
    <property type="match status" value="1"/>
</dbReference>
<keyword evidence="4" id="KW-0862">Zinc</keyword>
<evidence type="ECO:0000259" key="5">
    <source>
        <dbReference type="SMART" id="SM00849"/>
    </source>
</evidence>
<dbReference type="PATRIC" id="fig|1703780.3.peg.139"/>
<dbReference type="AlphaFoldDB" id="A0A0S8G3C8"/>
<organism evidence="6 7">
    <name type="scientific">candidate division WOR_3 bacterium SM23_60</name>
    <dbReference type="NCBI Taxonomy" id="1703780"/>
    <lineage>
        <taxon>Bacteria</taxon>
        <taxon>Bacteria division WOR-3</taxon>
    </lineage>
</organism>
<dbReference type="PANTHER" id="PTHR42978:SF6">
    <property type="entry name" value="QUORUM-QUENCHING LACTONASE YTNP-RELATED"/>
    <property type="match status" value="1"/>
</dbReference>
<dbReference type="SMART" id="SM00849">
    <property type="entry name" value="Lactamase_B"/>
    <property type="match status" value="1"/>
</dbReference>
<comment type="similarity">
    <text evidence="1">Belongs to the metallo-beta-lactamase superfamily.</text>
</comment>
<evidence type="ECO:0000313" key="7">
    <source>
        <dbReference type="Proteomes" id="UP000051096"/>
    </source>
</evidence>
<accession>A0A0S8G3C8</accession>